<feature type="domain" description="Heterokaryon incompatibility" evidence="1">
    <location>
        <begin position="3"/>
        <end position="153"/>
    </location>
</feature>
<proteinExistence type="predicted"/>
<evidence type="ECO:0000313" key="2">
    <source>
        <dbReference type="EMBL" id="KAF2438468.1"/>
    </source>
</evidence>
<organism evidence="2 3">
    <name type="scientific">Karstenula rhodostoma CBS 690.94</name>
    <dbReference type="NCBI Taxonomy" id="1392251"/>
    <lineage>
        <taxon>Eukaryota</taxon>
        <taxon>Fungi</taxon>
        <taxon>Dikarya</taxon>
        <taxon>Ascomycota</taxon>
        <taxon>Pezizomycotina</taxon>
        <taxon>Dothideomycetes</taxon>
        <taxon>Pleosporomycetidae</taxon>
        <taxon>Pleosporales</taxon>
        <taxon>Massarineae</taxon>
        <taxon>Didymosphaeriaceae</taxon>
        <taxon>Karstenula</taxon>
    </lineage>
</organism>
<name>A0A9P4P856_9PLEO</name>
<feature type="non-terminal residue" evidence="2">
    <location>
        <position position="1"/>
    </location>
</feature>
<dbReference type="Pfam" id="PF06985">
    <property type="entry name" value="HET"/>
    <property type="match status" value="1"/>
</dbReference>
<accession>A0A9P4P856</accession>
<sequence>GQYATLSHCWGARQPLATTKATITARERGIADTQLPQTFRDAVHVCRVIGIRYLWIDSLCIIQDCDEDWASEAAAMSDIYHYSVLTIAAAGARDSTEGCFQPRNGLTLWPWFGTVFGRPSRVTRYSYNRRGTDGNLEDRENNCLNSSVWVLQEEVLSRRTLAFGCEEMTWKCQGMFASETLALGVPHAKITYDHRLRLQGSISTSQLGTEQPSKAHIFACWYQMIADYPARNLTFKKDKLAAIASLASRFATASKTKYCAGLWEEDIIKGLLWASDSGSTGVFPDQRLVEPLAPTWSWACGLSRAILGTSSESRSAVHCDASH</sequence>
<comment type="caution">
    <text evidence="2">The sequence shown here is derived from an EMBL/GenBank/DDBJ whole genome shotgun (WGS) entry which is preliminary data.</text>
</comment>
<dbReference type="PANTHER" id="PTHR33112">
    <property type="entry name" value="DOMAIN PROTEIN, PUTATIVE-RELATED"/>
    <property type="match status" value="1"/>
</dbReference>
<dbReference type="Proteomes" id="UP000799764">
    <property type="component" value="Unassembled WGS sequence"/>
</dbReference>
<dbReference type="OrthoDB" id="2958217at2759"/>
<evidence type="ECO:0000313" key="3">
    <source>
        <dbReference type="Proteomes" id="UP000799764"/>
    </source>
</evidence>
<protein>
    <submittedName>
        <fullName evidence="2">HET-domain-containing protein</fullName>
    </submittedName>
</protein>
<evidence type="ECO:0000259" key="1">
    <source>
        <dbReference type="Pfam" id="PF06985"/>
    </source>
</evidence>
<gene>
    <name evidence="2" type="ORF">P171DRAFT_371877</name>
</gene>
<dbReference type="InterPro" id="IPR010730">
    <property type="entry name" value="HET"/>
</dbReference>
<dbReference type="PANTHER" id="PTHR33112:SF16">
    <property type="entry name" value="HETEROKARYON INCOMPATIBILITY DOMAIN-CONTAINING PROTEIN"/>
    <property type="match status" value="1"/>
</dbReference>
<dbReference type="EMBL" id="MU001512">
    <property type="protein sequence ID" value="KAF2438468.1"/>
    <property type="molecule type" value="Genomic_DNA"/>
</dbReference>
<keyword evidence="3" id="KW-1185">Reference proteome</keyword>
<dbReference type="AlphaFoldDB" id="A0A9P4P856"/>
<reference evidence="2" key="1">
    <citation type="journal article" date="2020" name="Stud. Mycol.">
        <title>101 Dothideomycetes genomes: a test case for predicting lifestyles and emergence of pathogens.</title>
        <authorList>
            <person name="Haridas S."/>
            <person name="Albert R."/>
            <person name="Binder M."/>
            <person name="Bloem J."/>
            <person name="Labutti K."/>
            <person name="Salamov A."/>
            <person name="Andreopoulos B."/>
            <person name="Baker S."/>
            <person name="Barry K."/>
            <person name="Bills G."/>
            <person name="Bluhm B."/>
            <person name="Cannon C."/>
            <person name="Castanera R."/>
            <person name="Culley D."/>
            <person name="Daum C."/>
            <person name="Ezra D."/>
            <person name="Gonzalez J."/>
            <person name="Henrissat B."/>
            <person name="Kuo A."/>
            <person name="Liang C."/>
            <person name="Lipzen A."/>
            <person name="Lutzoni F."/>
            <person name="Magnuson J."/>
            <person name="Mondo S."/>
            <person name="Nolan M."/>
            <person name="Ohm R."/>
            <person name="Pangilinan J."/>
            <person name="Park H.-J."/>
            <person name="Ramirez L."/>
            <person name="Alfaro M."/>
            <person name="Sun H."/>
            <person name="Tritt A."/>
            <person name="Yoshinaga Y."/>
            <person name="Zwiers L.-H."/>
            <person name="Turgeon B."/>
            <person name="Goodwin S."/>
            <person name="Spatafora J."/>
            <person name="Crous P."/>
            <person name="Grigoriev I."/>
        </authorList>
    </citation>
    <scope>NUCLEOTIDE SEQUENCE</scope>
    <source>
        <strain evidence="2">CBS 690.94</strain>
    </source>
</reference>